<feature type="region of interest" description="Disordered" evidence="1">
    <location>
        <begin position="119"/>
        <end position="227"/>
    </location>
</feature>
<dbReference type="Proteomes" id="UP000813824">
    <property type="component" value="Unassembled WGS sequence"/>
</dbReference>
<reference evidence="2" key="1">
    <citation type="journal article" date="2021" name="New Phytol.">
        <title>Evolutionary innovations through gain and loss of genes in the ectomycorrhizal Boletales.</title>
        <authorList>
            <person name="Wu G."/>
            <person name="Miyauchi S."/>
            <person name="Morin E."/>
            <person name="Kuo A."/>
            <person name="Drula E."/>
            <person name="Varga T."/>
            <person name="Kohler A."/>
            <person name="Feng B."/>
            <person name="Cao Y."/>
            <person name="Lipzen A."/>
            <person name="Daum C."/>
            <person name="Hundley H."/>
            <person name="Pangilinan J."/>
            <person name="Johnson J."/>
            <person name="Barry K."/>
            <person name="LaButti K."/>
            <person name="Ng V."/>
            <person name="Ahrendt S."/>
            <person name="Min B."/>
            <person name="Choi I.G."/>
            <person name="Park H."/>
            <person name="Plett J.M."/>
            <person name="Magnuson J."/>
            <person name="Spatafora J.W."/>
            <person name="Nagy L.G."/>
            <person name="Henrissat B."/>
            <person name="Grigoriev I.V."/>
            <person name="Yang Z.L."/>
            <person name="Xu J."/>
            <person name="Martin F.M."/>
        </authorList>
    </citation>
    <scope>NUCLEOTIDE SEQUENCE</scope>
    <source>
        <strain evidence="2">KKN 215</strain>
    </source>
</reference>
<gene>
    <name evidence="2" type="ORF">BXZ70DRAFT_405878</name>
</gene>
<organism evidence="2 3">
    <name type="scientific">Cristinia sonorae</name>
    <dbReference type="NCBI Taxonomy" id="1940300"/>
    <lineage>
        <taxon>Eukaryota</taxon>
        <taxon>Fungi</taxon>
        <taxon>Dikarya</taxon>
        <taxon>Basidiomycota</taxon>
        <taxon>Agaricomycotina</taxon>
        <taxon>Agaricomycetes</taxon>
        <taxon>Agaricomycetidae</taxon>
        <taxon>Agaricales</taxon>
        <taxon>Pleurotineae</taxon>
        <taxon>Stephanosporaceae</taxon>
        <taxon>Cristinia</taxon>
    </lineage>
</organism>
<feature type="region of interest" description="Disordered" evidence="1">
    <location>
        <begin position="263"/>
        <end position="285"/>
    </location>
</feature>
<sequence length="285" mass="32261">MHCIEQGNWDLYVSRISDAGHCTIVDPTYGAHHMLPCARSRDPDATVGNQDVVHLPPSCTPIKFDPPPDIPSRTMILQQQLEDPIQVHTLYLNKEDYARRRSPKTTLRPSYAPYTLRVKASSQDKYHQPSETMDGQSDMHARCQDDGSRVPITRESATRSTATRSSPYPQPRLASQILSSSFRDPSASPLSAARWPQLTPVDSEELTQQASSNMTRNPPQESQSFSTGYIGTRAKYYWNREEKDTPRIYIEYHSGDRMRRLYPFSSQHNSLSNTTQARSPSVTST</sequence>
<evidence type="ECO:0000313" key="2">
    <source>
        <dbReference type="EMBL" id="KAH8105962.1"/>
    </source>
</evidence>
<feature type="compositionally biased region" description="Low complexity" evidence="1">
    <location>
        <begin position="153"/>
        <end position="166"/>
    </location>
</feature>
<proteinExistence type="predicted"/>
<feature type="compositionally biased region" description="Polar residues" evidence="1">
    <location>
        <begin position="206"/>
        <end position="227"/>
    </location>
</feature>
<dbReference type="AlphaFoldDB" id="A0A8K0UY59"/>
<protein>
    <submittedName>
        <fullName evidence="2">Uncharacterized protein</fullName>
    </submittedName>
</protein>
<keyword evidence="3" id="KW-1185">Reference proteome</keyword>
<comment type="caution">
    <text evidence="2">The sequence shown here is derived from an EMBL/GenBank/DDBJ whole genome shotgun (WGS) entry which is preliminary data.</text>
</comment>
<evidence type="ECO:0000256" key="1">
    <source>
        <dbReference type="SAM" id="MobiDB-lite"/>
    </source>
</evidence>
<dbReference type="EMBL" id="JAEVFJ010000003">
    <property type="protein sequence ID" value="KAH8105962.1"/>
    <property type="molecule type" value="Genomic_DNA"/>
</dbReference>
<feature type="compositionally biased region" description="Basic and acidic residues" evidence="1">
    <location>
        <begin position="137"/>
        <end position="148"/>
    </location>
</feature>
<accession>A0A8K0UY59</accession>
<evidence type="ECO:0000313" key="3">
    <source>
        <dbReference type="Proteomes" id="UP000813824"/>
    </source>
</evidence>
<name>A0A8K0UY59_9AGAR</name>
<feature type="compositionally biased region" description="Polar residues" evidence="1">
    <location>
        <begin position="264"/>
        <end position="285"/>
    </location>
</feature>